<keyword evidence="6 10" id="KW-1133">Transmembrane helix</keyword>
<feature type="transmembrane region" description="Helical" evidence="10">
    <location>
        <begin position="771"/>
        <end position="787"/>
    </location>
</feature>
<keyword evidence="9" id="KW-0807">Transducer</keyword>
<gene>
    <name evidence="11" type="ORF">AGLY_001596</name>
</gene>
<feature type="transmembrane region" description="Helical" evidence="10">
    <location>
        <begin position="807"/>
        <end position="826"/>
    </location>
</feature>
<sequence>MVTTTKMTTKNEDNLMINTGLMKITGLYHILDSRSLKIFGHNVFICLSVVQMSSLLLLTVIFPANIYYFSNDINVVMQYLMLLTSDMISILKLYVTIINSDTIWNCIQMTSIDNLSYKYHDRSMLRDGQLKSKSYSILIMFMWMNLMLSWGLAPLFVTNYFLETQVENKIYRYRFNILSFVFPVTDQFYNDNFVIYYCIEFTCLILWCHCTMNFDILLLSMNITFKYQLKTIANSFSTFNITHYVKNNLTKNVKHRKESELMSDFKSMIYDQQRIIENMRNIYRIFQPVILAQLASESIIIILLSCIIMMNYFNGISLISAMNLRLFAAVLTFTFHIYVICYLFDDVNQQKDSINFALYSSDWTQSNAQHKHLLLHAMRMNNAENLRLQVTRKRIVNFKMFTDNEDNLMINTRLMKLTGLYHLLDSRSSKSFGHNVLKYLSLVEMSILFTLMVIFTANLYYFSDDINAVMQYSMLFACGVISIHKLYVTLVKSDTLWNGIQMTSIEDLSYKYHDRSILSKGQLKSKTYSILIMFSWINLIISWGLAPLFVTNYFFETRVENKIYRYRFNIMNFAYPATDQFYNDNFMIYYYTEFVFLMLWCHCTMNFDILFLSMNITFKYQLKTIANSFSTFNIKNYVESKLYTNTIINMRNIYRIFQPVVLTQLASESIIIILHSCMIIMNYFNGISLISAMNLRLFAAVLTVTFHIYVICYIFDDVNQQKDSINFALYSSDWTQSNAQHKHLLLHAMRMNNAENLRLQVTRKRINEDNLMINTGLMKITGLYHLLDSRTSKNFGHNVFKCLSVVQMLTLLITMVIFLSNIYYFLDDINAVMHYSTLLTSDMTSIFKLYVTIVNSDTIWNGIQMTSIDDLSYKYHDRRILINGQSKSKSYSILIMFMWMNLIISWALAPLFVTNFFLELEVENDIYRYRFSIMNFVFPVTDQFYNDNFVIYYCIEFTCLILWCHCTMNFNILLLSMNITFKYQLKTIANSFSTFNIKNYVENNLTKNVEHHKESELLMFDFKSMIYDQQRVIENMRNIYRIFQPVVLTQLASESIIIILLSCIIKMKDSINFALYSNDWTQSNTQHKHLLLHAMRMNNAENLRLHVTQNRIVNFKMFTSIMRKAYSILSVLGKMCAKKT</sequence>
<dbReference type="OrthoDB" id="6617147at2759"/>
<protein>
    <recommendedName>
        <fullName evidence="13">Odorant receptor</fullName>
    </recommendedName>
</protein>
<evidence type="ECO:0000313" key="12">
    <source>
        <dbReference type="Proteomes" id="UP000475862"/>
    </source>
</evidence>
<evidence type="ECO:0000256" key="10">
    <source>
        <dbReference type="SAM" id="Phobius"/>
    </source>
</evidence>
<dbReference type="InterPro" id="IPR004117">
    <property type="entry name" value="7tm6_olfct_rcpt"/>
</dbReference>
<accession>A0A6G0U638</accession>
<comment type="caution">
    <text evidence="11">The sequence shown here is derived from an EMBL/GenBank/DDBJ whole genome shotgun (WGS) entry which is preliminary data.</text>
</comment>
<dbReference type="GO" id="GO:0005886">
    <property type="term" value="C:plasma membrane"/>
    <property type="evidence" value="ECO:0007669"/>
    <property type="project" value="UniProtKB-SubCell"/>
</dbReference>
<feature type="transmembrane region" description="Helical" evidence="10">
    <location>
        <begin position="588"/>
        <end position="612"/>
    </location>
</feature>
<keyword evidence="8" id="KW-0675">Receptor</keyword>
<evidence type="ECO:0000313" key="11">
    <source>
        <dbReference type="EMBL" id="KAE9544417.1"/>
    </source>
</evidence>
<feature type="transmembrane region" description="Helical" evidence="10">
    <location>
        <begin position="891"/>
        <end position="913"/>
    </location>
</feature>
<dbReference type="PANTHER" id="PTHR21137">
    <property type="entry name" value="ODORANT RECEPTOR"/>
    <property type="match status" value="1"/>
</dbReference>
<feature type="transmembrane region" description="Helical" evidence="10">
    <location>
        <begin position="696"/>
        <end position="715"/>
    </location>
</feature>
<reference evidence="11 12" key="1">
    <citation type="submission" date="2019-08" db="EMBL/GenBank/DDBJ databases">
        <title>The genome of the soybean aphid Biotype 1, its phylome, world population structure and adaptation to the North American continent.</title>
        <authorList>
            <person name="Giordano R."/>
            <person name="Donthu R.K."/>
            <person name="Hernandez A.G."/>
            <person name="Wright C.L."/>
            <person name="Zimin A.V."/>
        </authorList>
    </citation>
    <scope>NUCLEOTIDE SEQUENCE [LARGE SCALE GENOMIC DNA]</scope>
    <source>
        <tissue evidence="11">Whole aphids</tissue>
    </source>
</reference>
<evidence type="ECO:0000256" key="6">
    <source>
        <dbReference type="ARBA" id="ARBA00022989"/>
    </source>
</evidence>
<feature type="transmembrane region" description="Helical" evidence="10">
    <location>
        <begin position="950"/>
        <end position="975"/>
    </location>
</feature>
<organism evidence="11 12">
    <name type="scientific">Aphis glycines</name>
    <name type="common">Soybean aphid</name>
    <dbReference type="NCBI Taxonomy" id="307491"/>
    <lineage>
        <taxon>Eukaryota</taxon>
        <taxon>Metazoa</taxon>
        <taxon>Ecdysozoa</taxon>
        <taxon>Arthropoda</taxon>
        <taxon>Hexapoda</taxon>
        <taxon>Insecta</taxon>
        <taxon>Pterygota</taxon>
        <taxon>Neoptera</taxon>
        <taxon>Paraneoptera</taxon>
        <taxon>Hemiptera</taxon>
        <taxon>Sternorrhyncha</taxon>
        <taxon>Aphidomorpha</taxon>
        <taxon>Aphidoidea</taxon>
        <taxon>Aphididae</taxon>
        <taxon>Aphidini</taxon>
        <taxon>Aphis</taxon>
        <taxon>Aphis</taxon>
    </lineage>
</organism>
<feature type="transmembrane region" description="Helical" evidence="10">
    <location>
        <begin position="324"/>
        <end position="344"/>
    </location>
</feature>
<keyword evidence="2" id="KW-1003">Cell membrane</keyword>
<feature type="transmembrane region" description="Helical" evidence="10">
    <location>
        <begin position="43"/>
        <end position="69"/>
    </location>
</feature>
<keyword evidence="3" id="KW-0716">Sensory transduction</keyword>
<dbReference type="GO" id="GO:0007165">
    <property type="term" value="P:signal transduction"/>
    <property type="evidence" value="ECO:0007669"/>
    <property type="project" value="UniProtKB-KW"/>
</dbReference>
<keyword evidence="12" id="KW-1185">Reference proteome</keyword>
<proteinExistence type="predicted"/>
<comment type="subcellular location">
    <subcellularLocation>
        <location evidence="1">Cell membrane</location>
        <topology evidence="1">Multi-pass membrane protein</topology>
    </subcellularLocation>
</comment>
<evidence type="ECO:0000256" key="7">
    <source>
        <dbReference type="ARBA" id="ARBA00023136"/>
    </source>
</evidence>
<feature type="transmembrane region" description="Helical" evidence="10">
    <location>
        <begin position="75"/>
        <end position="95"/>
    </location>
</feature>
<evidence type="ECO:0000256" key="3">
    <source>
        <dbReference type="ARBA" id="ARBA00022606"/>
    </source>
</evidence>
<feature type="transmembrane region" description="Helical" evidence="10">
    <location>
        <begin position="468"/>
        <end position="488"/>
    </location>
</feature>
<feature type="transmembrane region" description="Helical" evidence="10">
    <location>
        <begin position="194"/>
        <end position="219"/>
    </location>
</feature>
<dbReference type="EMBL" id="VYZN01000002">
    <property type="protein sequence ID" value="KAE9544417.1"/>
    <property type="molecule type" value="Genomic_DNA"/>
</dbReference>
<evidence type="ECO:0000256" key="1">
    <source>
        <dbReference type="ARBA" id="ARBA00004651"/>
    </source>
</evidence>
<dbReference type="PANTHER" id="PTHR21137:SF35">
    <property type="entry name" value="ODORANT RECEPTOR 19A-RELATED"/>
    <property type="match status" value="1"/>
</dbReference>
<feature type="transmembrane region" description="Helical" evidence="10">
    <location>
        <begin position="528"/>
        <end position="550"/>
    </location>
</feature>
<keyword evidence="5" id="KW-0552">Olfaction</keyword>
<evidence type="ECO:0000256" key="9">
    <source>
        <dbReference type="ARBA" id="ARBA00023224"/>
    </source>
</evidence>
<evidence type="ECO:0008006" key="13">
    <source>
        <dbReference type="Google" id="ProtNLM"/>
    </source>
</evidence>
<feature type="transmembrane region" description="Helical" evidence="10">
    <location>
        <begin position="289"/>
        <end position="312"/>
    </location>
</feature>
<feature type="transmembrane region" description="Helical" evidence="10">
    <location>
        <begin position="660"/>
        <end position="684"/>
    </location>
</feature>
<dbReference type="AlphaFoldDB" id="A0A6G0U638"/>
<evidence type="ECO:0000256" key="2">
    <source>
        <dbReference type="ARBA" id="ARBA00022475"/>
    </source>
</evidence>
<dbReference type="Proteomes" id="UP000475862">
    <property type="component" value="Unassembled WGS sequence"/>
</dbReference>
<dbReference type="Pfam" id="PF02949">
    <property type="entry name" value="7tm_6"/>
    <property type="match status" value="1"/>
</dbReference>
<dbReference type="GO" id="GO:0005549">
    <property type="term" value="F:odorant binding"/>
    <property type="evidence" value="ECO:0007669"/>
    <property type="project" value="InterPro"/>
</dbReference>
<dbReference type="GO" id="GO:0004984">
    <property type="term" value="F:olfactory receptor activity"/>
    <property type="evidence" value="ECO:0007669"/>
    <property type="project" value="InterPro"/>
</dbReference>
<keyword evidence="7 10" id="KW-0472">Membrane</keyword>
<name>A0A6G0U638_APHGL</name>
<feature type="transmembrane region" description="Helical" evidence="10">
    <location>
        <begin position="436"/>
        <end position="462"/>
    </location>
</feature>
<evidence type="ECO:0000256" key="4">
    <source>
        <dbReference type="ARBA" id="ARBA00022692"/>
    </source>
</evidence>
<feature type="transmembrane region" description="Helical" evidence="10">
    <location>
        <begin position="135"/>
        <end position="157"/>
    </location>
</feature>
<evidence type="ECO:0000256" key="5">
    <source>
        <dbReference type="ARBA" id="ARBA00022725"/>
    </source>
</evidence>
<keyword evidence="4 10" id="KW-0812">Transmembrane</keyword>
<evidence type="ECO:0000256" key="8">
    <source>
        <dbReference type="ARBA" id="ARBA00023170"/>
    </source>
</evidence>